<organism evidence="10 11">
    <name type="scientific">Aspergillus udagawae</name>
    <dbReference type="NCBI Taxonomy" id="91492"/>
    <lineage>
        <taxon>Eukaryota</taxon>
        <taxon>Fungi</taxon>
        <taxon>Dikarya</taxon>
        <taxon>Ascomycota</taxon>
        <taxon>Pezizomycotina</taxon>
        <taxon>Eurotiomycetes</taxon>
        <taxon>Eurotiomycetidae</taxon>
        <taxon>Eurotiales</taxon>
        <taxon>Aspergillaceae</taxon>
        <taxon>Aspergillus</taxon>
        <taxon>Aspergillus subgen. Fumigati</taxon>
    </lineage>
</organism>
<dbReference type="InterPro" id="IPR031127">
    <property type="entry name" value="E3_UB_ligase_RBR"/>
</dbReference>
<accession>A0A8H3SAS7</accession>
<evidence type="ECO:0000313" key="11">
    <source>
        <dbReference type="Proteomes" id="UP000465221"/>
    </source>
</evidence>
<dbReference type="InterPro" id="IPR044066">
    <property type="entry name" value="TRIAD_supradom"/>
</dbReference>
<dbReference type="InterPro" id="IPR002867">
    <property type="entry name" value="IBR_dom"/>
</dbReference>
<name>A0A8H3SAS7_9EURO</name>
<dbReference type="CDD" id="cd22584">
    <property type="entry name" value="Rcat_RBR_unk"/>
    <property type="match status" value="1"/>
</dbReference>
<keyword evidence="6" id="KW-0863">Zinc-finger</keyword>
<dbReference type="Proteomes" id="UP000465221">
    <property type="component" value="Unassembled WGS sequence"/>
</dbReference>
<evidence type="ECO:0000256" key="2">
    <source>
        <dbReference type="ARBA" id="ARBA00012251"/>
    </source>
</evidence>
<evidence type="ECO:0000256" key="1">
    <source>
        <dbReference type="ARBA" id="ARBA00001798"/>
    </source>
</evidence>
<sequence length="334" mass="37073">MPSITLSSLITGLIQSRAEEERLFASDAKMIAPLGAASDKKSEFAGAHRATTSCNIHVRPAWGKSDSHLQAHIAGLKSLCVLAKFGVINNLARLCQRLPRKKERCTVCFNSKSVKNLEILPCRHKYCDYCFSRLALTAMANEQLFPPKCCSQVIPSNQVLSKLTEKEKALFKLKTREYATPARERRYCPAMRCGKWIPLEKLKRQSTTQLCPYCGIAICPGCRDKAHAPGKCSFDPGLTEFLELARTQGWQRCFYCGAMVELHEGCQRITCRCGADLCYTCGGPWLICHHNALGNITAECQNGSPLRDGLGVYDADELAAIVAAMRFAEREVEE</sequence>
<feature type="domain" description="RING-type" evidence="9">
    <location>
        <begin position="101"/>
        <end position="300"/>
    </location>
</feature>
<dbReference type="GO" id="GO:0016567">
    <property type="term" value="P:protein ubiquitination"/>
    <property type="evidence" value="ECO:0007669"/>
    <property type="project" value="InterPro"/>
</dbReference>
<evidence type="ECO:0000256" key="4">
    <source>
        <dbReference type="ARBA" id="ARBA00022723"/>
    </source>
</evidence>
<dbReference type="CDD" id="cd20335">
    <property type="entry name" value="BRcat_RBR"/>
    <property type="match status" value="1"/>
</dbReference>
<dbReference type="EC" id="2.3.2.31" evidence="2"/>
<comment type="catalytic activity">
    <reaction evidence="1">
        <text>[E2 ubiquitin-conjugating enzyme]-S-ubiquitinyl-L-cysteine + [acceptor protein]-L-lysine = [E2 ubiquitin-conjugating enzyme]-L-cysteine + [acceptor protein]-N(6)-ubiquitinyl-L-lysine.</text>
        <dbReference type="EC" id="2.3.2.31"/>
    </reaction>
</comment>
<keyword evidence="7" id="KW-0833">Ubl conjugation pathway</keyword>
<dbReference type="GO" id="GO:0061630">
    <property type="term" value="F:ubiquitin protein ligase activity"/>
    <property type="evidence" value="ECO:0007669"/>
    <property type="project" value="UniProtKB-EC"/>
</dbReference>
<dbReference type="PROSITE" id="PS51873">
    <property type="entry name" value="TRIAD"/>
    <property type="match status" value="1"/>
</dbReference>
<dbReference type="AlphaFoldDB" id="A0A8H3SAS7"/>
<comment type="caution">
    <text evidence="10">The sequence shown here is derived from an EMBL/GenBank/DDBJ whole genome shotgun (WGS) entry which is preliminary data.</text>
</comment>
<evidence type="ECO:0000256" key="6">
    <source>
        <dbReference type="ARBA" id="ARBA00022771"/>
    </source>
</evidence>
<evidence type="ECO:0000313" key="10">
    <source>
        <dbReference type="EMBL" id="GFF55078.1"/>
    </source>
</evidence>
<keyword evidence="8" id="KW-0862">Zinc</keyword>
<evidence type="ECO:0000256" key="8">
    <source>
        <dbReference type="ARBA" id="ARBA00022833"/>
    </source>
</evidence>
<dbReference type="EMBL" id="BLKC01000120">
    <property type="protein sequence ID" value="GFF55078.1"/>
    <property type="molecule type" value="Genomic_DNA"/>
</dbReference>
<keyword evidence="4" id="KW-0479">Metal-binding</keyword>
<keyword evidence="3" id="KW-0808">Transferase</keyword>
<keyword evidence="5" id="KW-0677">Repeat</keyword>
<dbReference type="SUPFAM" id="SSF57850">
    <property type="entry name" value="RING/U-box"/>
    <property type="match status" value="3"/>
</dbReference>
<gene>
    <name evidence="10" type="ORF">IFM46972_10179</name>
</gene>
<dbReference type="Gene3D" id="1.20.120.1750">
    <property type="match status" value="1"/>
</dbReference>
<evidence type="ECO:0000256" key="3">
    <source>
        <dbReference type="ARBA" id="ARBA00022679"/>
    </source>
</evidence>
<protein>
    <recommendedName>
        <fullName evidence="2">RBR-type E3 ubiquitin transferase</fullName>
        <ecNumber evidence="2">2.3.2.31</ecNumber>
    </recommendedName>
</protein>
<dbReference type="PANTHER" id="PTHR11685">
    <property type="entry name" value="RBR FAMILY RING FINGER AND IBR DOMAIN-CONTAINING"/>
    <property type="match status" value="1"/>
</dbReference>
<dbReference type="GO" id="GO:0008270">
    <property type="term" value="F:zinc ion binding"/>
    <property type="evidence" value="ECO:0007669"/>
    <property type="project" value="UniProtKB-KW"/>
</dbReference>
<evidence type="ECO:0000256" key="7">
    <source>
        <dbReference type="ARBA" id="ARBA00022786"/>
    </source>
</evidence>
<evidence type="ECO:0000256" key="5">
    <source>
        <dbReference type="ARBA" id="ARBA00022737"/>
    </source>
</evidence>
<dbReference type="Pfam" id="PF01485">
    <property type="entry name" value="IBR"/>
    <property type="match status" value="2"/>
</dbReference>
<reference evidence="10 11" key="1">
    <citation type="submission" date="2020-01" db="EMBL/GenBank/DDBJ databases">
        <title>Draft genome sequence of Aspergillus udagawae IFM 46972.</title>
        <authorList>
            <person name="Takahashi H."/>
            <person name="Yaguchi T."/>
        </authorList>
    </citation>
    <scope>NUCLEOTIDE SEQUENCE [LARGE SCALE GENOMIC DNA]</scope>
    <source>
        <strain evidence="10 11">IFM 46972</strain>
    </source>
</reference>
<evidence type="ECO:0000259" key="9">
    <source>
        <dbReference type="PROSITE" id="PS51873"/>
    </source>
</evidence>
<proteinExistence type="predicted"/>